<dbReference type="STRING" id="273678.RS84_03160"/>
<dbReference type="AlphaFoldDB" id="A0A0M2HIH9"/>
<evidence type="ECO:0000313" key="1">
    <source>
        <dbReference type="EMBL" id="KJL46524.1"/>
    </source>
</evidence>
<protein>
    <submittedName>
        <fullName evidence="1">Uncharacterized protein</fullName>
    </submittedName>
</protein>
<dbReference type="EMBL" id="JYJB01000010">
    <property type="protein sequence ID" value="KJL46524.1"/>
    <property type="molecule type" value="Genomic_DNA"/>
</dbReference>
<gene>
    <name evidence="1" type="ORF">RS84_03160</name>
</gene>
<sequence>MMIQLNAKAAGLDARVHSAPRFAFSVTTSGLRRCTLS</sequence>
<reference evidence="1 2" key="1">
    <citation type="submission" date="2015-02" db="EMBL/GenBank/DDBJ databases">
        <title>Draft genome sequences of ten Microbacterium spp. with emphasis on heavy metal contaminated environments.</title>
        <authorList>
            <person name="Corretto E."/>
        </authorList>
    </citation>
    <scope>NUCLEOTIDE SEQUENCE [LARGE SCALE GENOMIC DNA]</scope>
    <source>
        <strain evidence="1 2">SA35</strain>
    </source>
</reference>
<dbReference type="PATRIC" id="fig|273678.4.peg.3155"/>
<dbReference type="Proteomes" id="UP000033900">
    <property type="component" value="Unassembled WGS sequence"/>
</dbReference>
<comment type="caution">
    <text evidence="1">The sequence shown here is derived from an EMBL/GenBank/DDBJ whole genome shotgun (WGS) entry which is preliminary data.</text>
</comment>
<evidence type="ECO:0000313" key="2">
    <source>
        <dbReference type="Proteomes" id="UP000033900"/>
    </source>
</evidence>
<accession>A0A0M2HIH9</accession>
<proteinExistence type="predicted"/>
<organism evidence="1 2">
    <name type="scientific">Microbacterium hydrocarbonoxydans</name>
    <dbReference type="NCBI Taxonomy" id="273678"/>
    <lineage>
        <taxon>Bacteria</taxon>
        <taxon>Bacillati</taxon>
        <taxon>Actinomycetota</taxon>
        <taxon>Actinomycetes</taxon>
        <taxon>Micrococcales</taxon>
        <taxon>Microbacteriaceae</taxon>
        <taxon>Microbacterium</taxon>
    </lineage>
</organism>
<name>A0A0M2HIH9_9MICO</name>
<keyword evidence="2" id="KW-1185">Reference proteome</keyword>